<protein>
    <submittedName>
        <fullName evidence="3">NIDO domain-containing protein</fullName>
    </submittedName>
</protein>
<dbReference type="OrthoDB" id="5875208at2759"/>
<dbReference type="EMBL" id="UZAH01003622">
    <property type="protein sequence ID" value="VDO25154.1"/>
    <property type="molecule type" value="Genomic_DNA"/>
</dbReference>
<proteinExistence type="predicted"/>
<organism evidence="2 3">
    <name type="scientific">Heligmosomoides polygyrus</name>
    <name type="common">Parasitic roundworm</name>
    <dbReference type="NCBI Taxonomy" id="6339"/>
    <lineage>
        <taxon>Eukaryota</taxon>
        <taxon>Metazoa</taxon>
        <taxon>Ecdysozoa</taxon>
        <taxon>Nematoda</taxon>
        <taxon>Chromadorea</taxon>
        <taxon>Rhabditida</taxon>
        <taxon>Rhabditina</taxon>
        <taxon>Rhabditomorpha</taxon>
        <taxon>Strongyloidea</taxon>
        <taxon>Heligmosomidae</taxon>
        <taxon>Heligmosomoides</taxon>
    </lineage>
</organism>
<reference evidence="3" key="2">
    <citation type="submission" date="2019-09" db="UniProtKB">
        <authorList>
            <consortium name="WormBaseParasite"/>
        </authorList>
    </citation>
    <scope>IDENTIFICATION</scope>
</reference>
<reference evidence="1 2" key="1">
    <citation type="submission" date="2018-11" db="EMBL/GenBank/DDBJ databases">
        <authorList>
            <consortium name="Pathogen Informatics"/>
        </authorList>
    </citation>
    <scope>NUCLEOTIDE SEQUENCE [LARGE SCALE GENOMIC DNA]</scope>
</reference>
<evidence type="ECO:0000313" key="1">
    <source>
        <dbReference type="EMBL" id="VDO25154.1"/>
    </source>
</evidence>
<accession>A0A183F8D1</accession>
<keyword evidence="2" id="KW-1185">Reference proteome</keyword>
<dbReference type="Proteomes" id="UP000050761">
    <property type="component" value="Unassembled WGS sequence"/>
</dbReference>
<gene>
    <name evidence="1" type="ORF">HPBE_LOCUS2424</name>
</gene>
<dbReference type="AlphaFoldDB" id="A0A183F8D1"/>
<sequence>MIIDGVGVYFTNDSDYIYSGIYVPFRKPLGNGLVQETVQDQDTSVLSGPILTDNSTFKYQAVLAVRRTYLIRENPIFYFYTDAVMDWKNNPGGWENTFDGAASAVSDSFSEVVLLINKCSVRPVGVPRTCALRAMLQYH</sequence>
<dbReference type="WBParaSite" id="HPBE_0000242301-mRNA-1">
    <property type="protein sequence ID" value="HPBE_0000242301-mRNA-1"/>
    <property type="gene ID" value="HPBE_0000242301"/>
</dbReference>
<evidence type="ECO:0000313" key="2">
    <source>
        <dbReference type="Proteomes" id="UP000050761"/>
    </source>
</evidence>
<accession>A0A3P7UP48</accession>
<evidence type="ECO:0000313" key="3">
    <source>
        <dbReference type="WBParaSite" id="HPBE_0000242301-mRNA-1"/>
    </source>
</evidence>
<name>A0A183F8D1_HELPZ</name>